<accession>A0A0E9VFE1</accession>
<protein>
    <submittedName>
        <fullName evidence="1">Uncharacterized protein</fullName>
    </submittedName>
</protein>
<reference evidence="1" key="2">
    <citation type="journal article" date="2015" name="Fish Shellfish Immunol.">
        <title>Early steps in the European eel (Anguilla anguilla)-Vibrio vulnificus interaction in the gills: Role of the RtxA13 toxin.</title>
        <authorList>
            <person name="Callol A."/>
            <person name="Pajuelo D."/>
            <person name="Ebbesson L."/>
            <person name="Teles M."/>
            <person name="MacKenzie S."/>
            <person name="Amaro C."/>
        </authorList>
    </citation>
    <scope>NUCLEOTIDE SEQUENCE</scope>
</reference>
<name>A0A0E9VFE1_ANGAN</name>
<proteinExistence type="predicted"/>
<reference evidence="1" key="1">
    <citation type="submission" date="2014-11" db="EMBL/GenBank/DDBJ databases">
        <authorList>
            <person name="Amaro Gonzalez C."/>
        </authorList>
    </citation>
    <scope>NUCLEOTIDE SEQUENCE</scope>
</reference>
<evidence type="ECO:0000313" key="1">
    <source>
        <dbReference type="EMBL" id="JAH76777.1"/>
    </source>
</evidence>
<dbReference type="AlphaFoldDB" id="A0A0E9VFE1"/>
<sequence length="53" mass="6031">MLQFQAPCRFVTNPQPSRLTADTIHQPKSILKLQTVRGNRVIRGECTINIMHA</sequence>
<dbReference type="EMBL" id="GBXM01031800">
    <property type="protein sequence ID" value="JAH76777.1"/>
    <property type="molecule type" value="Transcribed_RNA"/>
</dbReference>
<organism evidence="1">
    <name type="scientific">Anguilla anguilla</name>
    <name type="common">European freshwater eel</name>
    <name type="synonym">Muraena anguilla</name>
    <dbReference type="NCBI Taxonomy" id="7936"/>
    <lineage>
        <taxon>Eukaryota</taxon>
        <taxon>Metazoa</taxon>
        <taxon>Chordata</taxon>
        <taxon>Craniata</taxon>
        <taxon>Vertebrata</taxon>
        <taxon>Euteleostomi</taxon>
        <taxon>Actinopterygii</taxon>
        <taxon>Neopterygii</taxon>
        <taxon>Teleostei</taxon>
        <taxon>Anguilliformes</taxon>
        <taxon>Anguillidae</taxon>
        <taxon>Anguilla</taxon>
    </lineage>
</organism>